<name>A0A1G9PHM0_9SPHI</name>
<dbReference type="GO" id="GO:0009279">
    <property type="term" value="C:cell outer membrane"/>
    <property type="evidence" value="ECO:0007669"/>
    <property type="project" value="UniProtKB-SubCell"/>
</dbReference>
<accession>A0A1G9PHM0</accession>
<evidence type="ECO:0000256" key="4">
    <source>
        <dbReference type="PROSITE-ProRule" id="PRU00473"/>
    </source>
</evidence>
<evidence type="ECO:0000313" key="6">
    <source>
        <dbReference type="EMBL" id="SDL98033.1"/>
    </source>
</evidence>
<dbReference type="PROSITE" id="PS51123">
    <property type="entry name" value="OMPA_2"/>
    <property type="match status" value="1"/>
</dbReference>
<dbReference type="InterPro" id="IPR036737">
    <property type="entry name" value="OmpA-like_sf"/>
</dbReference>
<proteinExistence type="predicted"/>
<dbReference type="EMBL" id="FNGY01000002">
    <property type="protein sequence ID" value="SDL98033.1"/>
    <property type="molecule type" value="Genomic_DNA"/>
</dbReference>
<feature type="domain" description="OmpA-like" evidence="5">
    <location>
        <begin position="540"/>
        <end position="659"/>
    </location>
</feature>
<organism evidence="6 7">
    <name type="scientific">Pedobacter steynii</name>
    <dbReference type="NCBI Taxonomy" id="430522"/>
    <lineage>
        <taxon>Bacteria</taxon>
        <taxon>Pseudomonadati</taxon>
        <taxon>Bacteroidota</taxon>
        <taxon>Sphingobacteriia</taxon>
        <taxon>Sphingobacteriales</taxon>
        <taxon>Sphingobacteriaceae</taxon>
        <taxon>Pedobacter</taxon>
    </lineage>
</organism>
<dbReference type="SUPFAM" id="SSF103088">
    <property type="entry name" value="OmpA-like"/>
    <property type="match status" value="1"/>
</dbReference>
<dbReference type="SUPFAM" id="SSF82171">
    <property type="entry name" value="DPP6 N-terminal domain-like"/>
    <property type="match status" value="1"/>
</dbReference>
<evidence type="ECO:0000256" key="1">
    <source>
        <dbReference type="ARBA" id="ARBA00004442"/>
    </source>
</evidence>
<dbReference type="Gene3D" id="1.25.40.10">
    <property type="entry name" value="Tetratricopeptide repeat domain"/>
    <property type="match status" value="1"/>
</dbReference>
<sequence>MYLKSKEQALMNKAFQYLMTSAMLLTPFQLVKAQEQPGLREKANQHYISSRYVKAASIYVKLADAKKPRLSDLERLADCYLKMSDYEAAENWYARIIEFPDSKTENLISYGAVLKFNSRYAEAKKVLQQYAEKSGDAKGVANALAGCDSALVWIAKPTGHKLRNESAVNTAFAEFGVFPIGNKAYYVAEPDNGLLKKKDGRTGNPFLRIYTADRNPDQTLTAKLIDKSAFNKEAYHIGPIISNKKGNLLYITRTYIGKAGARSKAAQLNLRTRNLELYMYTAENGGYTASPFPYNHVQQYSVGHAALSQDEQTLYFVSDMPGGFGHTDIWYSELQSDGKWGQPINAGPEINTPGDEMFPFMNAEGVLYYSSNGLPGMGGLDIFAAKGAKRTWSRPLNLKYPVNSAADDFAFVTTAAAADGPGGYLSSNRKGGVGDDDIYSFSTVNPKMILALQGVNLNRKTTDLLSEVAITLYSGARSVVAKQSSKHDGSFFFELEKETDYTLLGQKTGFYSDSVSLSTKGLTQSDTLKVTLRLEPLFEKGKTIALQNIHYDFDKDNIRKDAAKILDELVRIMRDNPTLEIELGSHTDSRGMDRYNLDLSQRRAASVVDYLVSRGTSRNRLTAKGYGATKLLNRCANGVQCSAEEHQANRRTEFKVLSY</sequence>
<keyword evidence="7" id="KW-1185">Reference proteome</keyword>
<dbReference type="Pfam" id="PF00691">
    <property type="entry name" value="OmpA"/>
    <property type="match status" value="1"/>
</dbReference>
<dbReference type="PRINTS" id="PR01021">
    <property type="entry name" value="OMPADOMAIN"/>
</dbReference>
<dbReference type="Proteomes" id="UP000183200">
    <property type="component" value="Unassembled WGS sequence"/>
</dbReference>
<dbReference type="InterPro" id="IPR011990">
    <property type="entry name" value="TPR-like_helical_dom_sf"/>
</dbReference>
<gene>
    <name evidence="6" type="ORF">SAMN05421820_102652</name>
</gene>
<evidence type="ECO:0000313" key="7">
    <source>
        <dbReference type="Proteomes" id="UP000183200"/>
    </source>
</evidence>
<evidence type="ECO:0000256" key="3">
    <source>
        <dbReference type="ARBA" id="ARBA00023237"/>
    </source>
</evidence>
<dbReference type="PANTHER" id="PTHR30329">
    <property type="entry name" value="STATOR ELEMENT OF FLAGELLAR MOTOR COMPLEX"/>
    <property type="match status" value="1"/>
</dbReference>
<dbReference type="AlphaFoldDB" id="A0A1G9PHM0"/>
<dbReference type="InterPro" id="IPR006665">
    <property type="entry name" value="OmpA-like"/>
</dbReference>
<keyword evidence="3" id="KW-0998">Cell outer membrane</keyword>
<evidence type="ECO:0000256" key="2">
    <source>
        <dbReference type="ARBA" id="ARBA00023136"/>
    </source>
</evidence>
<dbReference type="Gene3D" id="3.30.1330.60">
    <property type="entry name" value="OmpA-like domain"/>
    <property type="match status" value="1"/>
</dbReference>
<evidence type="ECO:0000259" key="5">
    <source>
        <dbReference type="PROSITE" id="PS51123"/>
    </source>
</evidence>
<keyword evidence="2 4" id="KW-0472">Membrane</keyword>
<dbReference type="PANTHER" id="PTHR30329:SF21">
    <property type="entry name" value="LIPOPROTEIN YIAD-RELATED"/>
    <property type="match status" value="1"/>
</dbReference>
<dbReference type="InterPro" id="IPR050330">
    <property type="entry name" value="Bact_OuterMem_StrucFunc"/>
</dbReference>
<reference evidence="7" key="1">
    <citation type="submission" date="2016-10" db="EMBL/GenBank/DDBJ databases">
        <authorList>
            <person name="Varghese N."/>
            <person name="Submissions S."/>
        </authorList>
    </citation>
    <scope>NUCLEOTIDE SEQUENCE [LARGE SCALE GENOMIC DNA]</scope>
    <source>
        <strain evidence="7">DSM 19110</strain>
    </source>
</reference>
<dbReference type="SUPFAM" id="SSF48452">
    <property type="entry name" value="TPR-like"/>
    <property type="match status" value="1"/>
</dbReference>
<dbReference type="InterPro" id="IPR006664">
    <property type="entry name" value="OMP_bac"/>
</dbReference>
<comment type="subcellular location">
    <subcellularLocation>
        <location evidence="1">Cell outer membrane</location>
    </subcellularLocation>
</comment>
<dbReference type="CDD" id="cd07185">
    <property type="entry name" value="OmpA_C-like"/>
    <property type="match status" value="1"/>
</dbReference>
<protein>
    <submittedName>
        <fullName evidence="6">Outer membrane protein OmpA</fullName>
    </submittedName>
</protein>